<gene>
    <name evidence="2" type="ORF">GGR90_001543</name>
</gene>
<dbReference type="Pfam" id="PF05729">
    <property type="entry name" value="NACHT"/>
    <property type="match status" value="1"/>
</dbReference>
<sequence length="332" mass="37667">MNISNDAAFEEEVRKIAKQLFPGVNPNDSRYADGRERDGLFDDGECVHIFEATVSKKTDKVKNDIRKSSELVGKIRREKPTHNVKIWIVTAEPPTADQIEEGVKGRARARCPIEVCGFESLYNRLFDAREFLRLRSNYPFGSIRNPDNDNDKNVPLSEYIEVRFCDRAGNSEISVSDICKKIQSPGYRGAIIGDYGAGKSMALRHIYYKMYSLFENHKTTQFPIYLNLRDHFGQTDPSEALIRHATKLGHPSPHRLVSAWRAGYSTLILDGFDELSPTQLSSTTRNLRDARLAASILLSNFLSESPVQTSIVCAGRLHYFDDEKEMRRAIVT</sequence>
<comment type="caution">
    <text evidence="2">The sequence shown here is derived from an EMBL/GenBank/DDBJ whole genome shotgun (WGS) entry which is preliminary data.</text>
</comment>
<dbReference type="AlphaFoldDB" id="A0A7X5XR43"/>
<dbReference type="RefSeq" id="WP_167920866.1">
    <property type="nucleotide sequence ID" value="NZ_JAATIT010000002.1"/>
</dbReference>
<proteinExistence type="predicted"/>
<dbReference type="InterPro" id="IPR007111">
    <property type="entry name" value="NACHT_NTPase"/>
</dbReference>
<feature type="domain" description="NACHT" evidence="1">
    <location>
        <begin position="190"/>
        <end position="304"/>
    </location>
</feature>
<evidence type="ECO:0000259" key="1">
    <source>
        <dbReference type="Pfam" id="PF05729"/>
    </source>
</evidence>
<dbReference type="InterPro" id="IPR027417">
    <property type="entry name" value="P-loop_NTPase"/>
</dbReference>
<dbReference type="SUPFAM" id="SSF52540">
    <property type="entry name" value="P-loop containing nucleoside triphosphate hydrolases"/>
    <property type="match status" value="1"/>
</dbReference>
<accession>A0A7X5XR43</accession>
<organism evidence="2 3">
    <name type="scientific">Sphingopyxis italica</name>
    <dbReference type="NCBI Taxonomy" id="1129133"/>
    <lineage>
        <taxon>Bacteria</taxon>
        <taxon>Pseudomonadati</taxon>
        <taxon>Pseudomonadota</taxon>
        <taxon>Alphaproteobacteria</taxon>
        <taxon>Sphingomonadales</taxon>
        <taxon>Sphingomonadaceae</taxon>
        <taxon>Sphingopyxis</taxon>
    </lineage>
</organism>
<dbReference type="EMBL" id="JAATIT010000002">
    <property type="protein sequence ID" value="NJB89368.1"/>
    <property type="molecule type" value="Genomic_DNA"/>
</dbReference>
<evidence type="ECO:0000313" key="3">
    <source>
        <dbReference type="Proteomes" id="UP000535078"/>
    </source>
</evidence>
<reference evidence="2 3" key="1">
    <citation type="submission" date="2020-03" db="EMBL/GenBank/DDBJ databases">
        <title>Genomic Encyclopedia of Type Strains, Phase IV (KMG-IV): sequencing the most valuable type-strain genomes for metagenomic binning, comparative biology and taxonomic classification.</title>
        <authorList>
            <person name="Goeker M."/>
        </authorList>
    </citation>
    <scope>NUCLEOTIDE SEQUENCE [LARGE SCALE GENOMIC DNA]</scope>
    <source>
        <strain evidence="2 3">DSM 25229</strain>
    </source>
</reference>
<dbReference type="Gene3D" id="3.40.50.300">
    <property type="entry name" value="P-loop containing nucleotide triphosphate hydrolases"/>
    <property type="match status" value="1"/>
</dbReference>
<protein>
    <recommendedName>
        <fullName evidence="1">NACHT domain-containing protein</fullName>
    </recommendedName>
</protein>
<evidence type="ECO:0000313" key="2">
    <source>
        <dbReference type="EMBL" id="NJB89368.1"/>
    </source>
</evidence>
<keyword evidence="3" id="KW-1185">Reference proteome</keyword>
<dbReference type="Proteomes" id="UP000535078">
    <property type="component" value="Unassembled WGS sequence"/>
</dbReference>
<name>A0A7X5XR43_9SPHN</name>